<dbReference type="NCBIfam" id="TIGR00573">
    <property type="entry name" value="dnaq"/>
    <property type="match status" value="1"/>
</dbReference>
<sequence length="254" mass="27413">MYAIVDCETTGFGKHDRIVEVAAVVVDGTSGAVVDEYDTLVNPQRDTGPVGVHGVTASMVEAAPTFDEVAGALALRLHDAVLVAHNLSFDVRMLRQEYERLNTDIDEGEGHCTLRLTSEKLEVACARFGIGLNGHHRALADARATAQLLLQFLEELPEGVPAAIRGEDLPLNLRTLRRDAAVGSSQSQMARIVAAAQYPTSEGPLLTYLDMLDRVLDDLVITQSEREHMSTVATDLGIGPSQLEAAHADYLQSI</sequence>
<dbReference type="GO" id="GO:0003887">
    <property type="term" value="F:DNA-directed DNA polymerase activity"/>
    <property type="evidence" value="ECO:0007669"/>
    <property type="project" value="InterPro"/>
</dbReference>
<dbReference type="GO" id="GO:0008408">
    <property type="term" value="F:3'-5' exonuclease activity"/>
    <property type="evidence" value="ECO:0007669"/>
    <property type="project" value="TreeGrafter"/>
</dbReference>
<name>A0A382JSU2_9ZZZZ</name>
<dbReference type="CDD" id="cd06127">
    <property type="entry name" value="DEDDh"/>
    <property type="match status" value="1"/>
</dbReference>
<dbReference type="PANTHER" id="PTHR30231">
    <property type="entry name" value="DNA POLYMERASE III SUBUNIT EPSILON"/>
    <property type="match status" value="1"/>
</dbReference>
<dbReference type="SUPFAM" id="SSF53098">
    <property type="entry name" value="Ribonuclease H-like"/>
    <property type="match status" value="1"/>
</dbReference>
<dbReference type="EMBL" id="UINC01076045">
    <property type="protein sequence ID" value="SVC14829.1"/>
    <property type="molecule type" value="Genomic_DNA"/>
</dbReference>
<dbReference type="InterPro" id="IPR036397">
    <property type="entry name" value="RNaseH_sf"/>
</dbReference>
<protein>
    <recommendedName>
        <fullName evidence="1">Exonuclease domain-containing protein</fullName>
    </recommendedName>
</protein>
<feature type="domain" description="Exonuclease" evidence="1">
    <location>
        <begin position="1"/>
        <end position="158"/>
    </location>
</feature>
<organism evidence="2">
    <name type="scientific">marine metagenome</name>
    <dbReference type="NCBI Taxonomy" id="408172"/>
    <lineage>
        <taxon>unclassified sequences</taxon>
        <taxon>metagenomes</taxon>
        <taxon>ecological metagenomes</taxon>
    </lineage>
</organism>
<accession>A0A382JSU2</accession>
<evidence type="ECO:0000259" key="1">
    <source>
        <dbReference type="SMART" id="SM00479"/>
    </source>
</evidence>
<dbReference type="FunFam" id="3.30.420.10:FF:000045">
    <property type="entry name" value="3'-5' exonuclease DinG"/>
    <property type="match status" value="1"/>
</dbReference>
<dbReference type="SMART" id="SM00479">
    <property type="entry name" value="EXOIII"/>
    <property type="match status" value="1"/>
</dbReference>
<dbReference type="Gene3D" id="3.30.420.10">
    <property type="entry name" value="Ribonuclease H-like superfamily/Ribonuclease H"/>
    <property type="match status" value="1"/>
</dbReference>
<dbReference type="PANTHER" id="PTHR30231:SF41">
    <property type="entry name" value="DNA POLYMERASE III SUBUNIT EPSILON"/>
    <property type="match status" value="1"/>
</dbReference>
<reference evidence="2" key="1">
    <citation type="submission" date="2018-05" db="EMBL/GenBank/DDBJ databases">
        <authorList>
            <person name="Lanie J.A."/>
            <person name="Ng W.-L."/>
            <person name="Kazmierczak K.M."/>
            <person name="Andrzejewski T.M."/>
            <person name="Davidsen T.M."/>
            <person name="Wayne K.J."/>
            <person name="Tettelin H."/>
            <person name="Glass J.I."/>
            <person name="Rusch D."/>
            <person name="Podicherti R."/>
            <person name="Tsui H.-C.T."/>
            <person name="Winkler M.E."/>
        </authorList>
    </citation>
    <scope>NUCLEOTIDE SEQUENCE</scope>
</reference>
<dbReference type="InterPro" id="IPR006054">
    <property type="entry name" value="DnaQ"/>
</dbReference>
<dbReference type="GO" id="GO:0003677">
    <property type="term" value="F:DNA binding"/>
    <property type="evidence" value="ECO:0007669"/>
    <property type="project" value="InterPro"/>
</dbReference>
<feature type="non-terminal residue" evidence="2">
    <location>
        <position position="254"/>
    </location>
</feature>
<dbReference type="GO" id="GO:0045004">
    <property type="term" value="P:DNA replication proofreading"/>
    <property type="evidence" value="ECO:0007669"/>
    <property type="project" value="TreeGrafter"/>
</dbReference>
<dbReference type="InterPro" id="IPR012337">
    <property type="entry name" value="RNaseH-like_sf"/>
</dbReference>
<dbReference type="InterPro" id="IPR013520">
    <property type="entry name" value="Ribonucl_H"/>
</dbReference>
<gene>
    <name evidence="2" type="ORF">METZ01_LOCUS267683</name>
</gene>
<dbReference type="Pfam" id="PF00929">
    <property type="entry name" value="RNase_T"/>
    <property type="match status" value="1"/>
</dbReference>
<dbReference type="AlphaFoldDB" id="A0A382JSU2"/>
<proteinExistence type="predicted"/>
<dbReference type="GO" id="GO:0005829">
    <property type="term" value="C:cytosol"/>
    <property type="evidence" value="ECO:0007669"/>
    <property type="project" value="TreeGrafter"/>
</dbReference>
<evidence type="ECO:0000313" key="2">
    <source>
        <dbReference type="EMBL" id="SVC14829.1"/>
    </source>
</evidence>